<dbReference type="PANTHER" id="PTHR43190">
    <property type="entry name" value="N-ACETYL-D-GLUCOSAMINE KINASE"/>
    <property type="match status" value="1"/>
</dbReference>
<name>A0A2A5JTB3_PSEO7</name>
<gene>
    <name evidence="2" type="ORF">CEX98_06525</name>
</gene>
<evidence type="ECO:0000313" key="2">
    <source>
        <dbReference type="EMBL" id="PCK32521.1"/>
    </source>
</evidence>
<dbReference type="Proteomes" id="UP000228621">
    <property type="component" value="Unassembled WGS sequence"/>
</dbReference>
<evidence type="ECO:0000259" key="1">
    <source>
        <dbReference type="Pfam" id="PF01869"/>
    </source>
</evidence>
<dbReference type="PANTHER" id="PTHR43190:SF3">
    <property type="entry name" value="N-ACETYL-D-GLUCOSAMINE KINASE"/>
    <property type="match status" value="1"/>
</dbReference>
<feature type="domain" description="ATPase BadF/BadG/BcrA/BcrD type" evidence="1">
    <location>
        <begin position="8"/>
        <end position="255"/>
    </location>
</feature>
<dbReference type="InterPro" id="IPR052519">
    <property type="entry name" value="Euk-type_GlcNAc_Kinase"/>
</dbReference>
<dbReference type="EMBL" id="NKHF01000028">
    <property type="protein sequence ID" value="PCK32521.1"/>
    <property type="molecule type" value="Genomic_DNA"/>
</dbReference>
<keyword evidence="3" id="KW-1185">Reference proteome</keyword>
<dbReference type="InterPro" id="IPR043129">
    <property type="entry name" value="ATPase_NBD"/>
</dbReference>
<dbReference type="SUPFAM" id="SSF53067">
    <property type="entry name" value="Actin-like ATPase domain"/>
    <property type="match status" value="2"/>
</dbReference>
<accession>A0A2A5JTB3</accession>
<keyword evidence="2" id="KW-0808">Transferase</keyword>
<comment type="caution">
    <text evidence="2">The sequence shown here is derived from an EMBL/GenBank/DDBJ whole genome shotgun (WGS) entry which is preliminary data.</text>
</comment>
<reference evidence="3" key="1">
    <citation type="journal article" date="2019" name="Genome Announc.">
        <title>Draft Genome Sequence of Pseudoalteromonas piscicida Strain 36Y ROTHPW, an Hypersaline Seawater Isolate from the South Coast of Sonora, Mexico.</title>
        <authorList>
            <person name="Sanchez-Diaz R."/>
            <person name="Molina-Garza Z.J."/>
            <person name="Cruz-Suarez L.E."/>
            <person name="Selvin J."/>
            <person name="Kiran G.S."/>
            <person name="Ibarra-Gamez J.C."/>
            <person name="Gomez-Gil B."/>
            <person name="Galaviz-Silva L."/>
        </authorList>
    </citation>
    <scope>NUCLEOTIDE SEQUENCE [LARGE SCALE GENOMIC DNA]</scope>
    <source>
        <strain evidence="3">36Y_RITHPW</strain>
    </source>
</reference>
<sequence length="290" mass="30879">MTATKLFLGIDGGGTKCKVRLEDDNKQLLAEATSGPANIATSASQAQEAILSATMTALTKAKLPASAVNHIHAFAGLAGANVSHACMAMREWQAPFAHFDFTTDAHIACLGAHQYHDGGIIILGTGFCAGLVKQGSFSEIGGHGLWLSDGASGAWIGLSLVKYALEVLDTISPSSLLIETLLAQLNCHCTEDLVALTLHASPHYFAQFAPLVFSNSQDPYALRILQSAAHFIERYLYHLQHKGADKVALVGGIAQPIRPWLHDEFAALLVPPALPPEHAALSLARRQFLT</sequence>
<dbReference type="AlphaFoldDB" id="A0A2A5JTB3"/>
<dbReference type="Gene3D" id="3.30.420.40">
    <property type="match status" value="2"/>
</dbReference>
<dbReference type="RefSeq" id="WP_099641304.1">
    <property type="nucleotide sequence ID" value="NZ_NKHF01000028.1"/>
</dbReference>
<dbReference type="Pfam" id="PF01869">
    <property type="entry name" value="BcrAD_BadFG"/>
    <property type="match status" value="1"/>
</dbReference>
<protein>
    <submittedName>
        <fullName evidence="2">N-acetylglucosamine kinase</fullName>
    </submittedName>
</protein>
<dbReference type="GO" id="GO:0016301">
    <property type="term" value="F:kinase activity"/>
    <property type="evidence" value="ECO:0007669"/>
    <property type="project" value="UniProtKB-KW"/>
</dbReference>
<dbReference type="CDD" id="cd24082">
    <property type="entry name" value="ASKHA_NBD_GspK-like"/>
    <property type="match status" value="1"/>
</dbReference>
<organism evidence="2 3">
    <name type="scientific">Pseudoalteromonas piscicida</name>
    <dbReference type="NCBI Taxonomy" id="43662"/>
    <lineage>
        <taxon>Bacteria</taxon>
        <taxon>Pseudomonadati</taxon>
        <taxon>Pseudomonadota</taxon>
        <taxon>Gammaproteobacteria</taxon>
        <taxon>Alteromonadales</taxon>
        <taxon>Pseudoalteromonadaceae</taxon>
        <taxon>Pseudoalteromonas</taxon>
    </lineage>
</organism>
<evidence type="ECO:0000313" key="3">
    <source>
        <dbReference type="Proteomes" id="UP000228621"/>
    </source>
</evidence>
<dbReference type="OrthoDB" id="9816014at2"/>
<dbReference type="InterPro" id="IPR002731">
    <property type="entry name" value="ATPase_BadF"/>
</dbReference>
<keyword evidence="2" id="KW-0418">Kinase</keyword>
<proteinExistence type="predicted"/>